<feature type="domain" description="Sulfatase N-terminal" evidence="1">
    <location>
        <begin position="37"/>
        <end position="372"/>
    </location>
</feature>
<dbReference type="PANTHER" id="PTHR43751">
    <property type="entry name" value="SULFATASE"/>
    <property type="match status" value="1"/>
</dbReference>
<sequence length="478" mass="53414">MRLIMQAPWLVVVGLLVLSCKETNERPIKKIAAISRPNIIFILADDLGYGDVGCYGQQKIQTPEIDQMANEGLRFTDYYAGNTVCAPSRASLLTGLHQGHAPVRGNNNNVLGETDVTFSRMAQDAGYETALIGKWGLGEVGTSGEPNQHGFDHYFGYLNQVRAHNYYPDYLIRNGQKVPLSNKIVMATEGYAKGVGQAAVEKNDYSHDLFIQEALEFLEKPRDRPFLLYLPLTIPHANNEGHLVAEHGMEVPDSGIYGKTDWPEVEKSKAAMISLLDKDVGRILDKLNELELEQNTLVIFTSDNGPHREGGVDPEFFDSNGNLRGIKRDLYEGGIRVPFIARWKGTIAPGTTTGLPSAFWDMLPTFAELMGVEPVFATDGISLLPTLVGKAAEQRPHKYLYWEFAEGNHDAQAVRSGRYKLLHIHESDSWELYDLSNDLEERHNLVETFPEIVERLQGYMEEAHVYDADYPLEGESGN</sequence>
<evidence type="ECO:0000313" key="3">
    <source>
        <dbReference type="Proteomes" id="UP000707206"/>
    </source>
</evidence>
<dbReference type="EMBL" id="VIKU02000003">
    <property type="protein sequence ID" value="NHF60229.1"/>
    <property type="molecule type" value="Genomic_DNA"/>
</dbReference>
<dbReference type="SUPFAM" id="SSF53649">
    <property type="entry name" value="Alkaline phosphatase-like"/>
    <property type="match status" value="1"/>
</dbReference>
<dbReference type="InterPro" id="IPR017850">
    <property type="entry name" value="Alkaline_phosphatase_core_sf"/>
</dbReference>
<evidence type="ECO:0000313" key="2">
    <source>
        <dbReference type="EMBL" id="NHF60229.1"/>
    </source>
</evidence>
<dbReference type="Pfam" id="PF00884">
    <property type="entry name" value="Sulfatase"/>
    <property type="match status" value="1"/>
</dbReference>
<keyword evidence="3" id="KW-1185">Reference proteome</keyword>
<name>A0A967E7G5_9FLAO</name>
<dbReference type="Proteomes" id="UP000707206">
    <property type="component" value="Unassembled WGS sequence"/>
</dbReference>
<evidence type="ECO:0000259" key="1">
    <source>
        <dbReference type="Pfam" id="PF00884"/>
    </source>
</evidence>
<gene>
    <name evidence="2" type="ORF">FK220_012815</name>
</gene>
<dbReference type="CDD" id="cd16145">
    <property type="entry name" value="ARS_like"/>
    <property type="match status" value="1"/>
</dbReference>
<dbReference type="PANTHER" id="PTHR43751:SF3">
    <property type="entry name" value="SULFATASE N-TERMINAL DOMAIN-CONTAINING PROTEIN"/>
    <property type="match status" value="1"/>
</dbReference>
<proteinExistence type="predicted"/>
<dbReference type="PROSITE" id="PS51257">
    <property type="entry name" value="PROKAR_LIPOPROTEIN"/>
    <property type="match status" value="1"/>
</dbReference>
<reference evidence="2" key="2">
    <citation type="submission" date="2020-03" db="EMBL/GenBank/DDBJ databases">
        <title>Flavobacteriaceae bacterium strain TP-CH-4, a member of the family Flavobacteriaceae isolated from a deep-sea seamount.</title>
        <authorList>
            <person name="Zhang D.-C."/>
        </authorList>
    </citation>
    <scope>NUCLEOTIDE SEQUENCE</scope>
    <source>
        <strain evidence="2">TP-CH-4</strain>
    </source>
</reference>
<dbReference type="InterPro" id="IPR052701">
    <property type="entry name" value="GAG_Ulvan_Degrading_Sulfatases"/>
</dbReference>
<dbReference type="Gene3D" id="3.40.720.10">
    <property type="entry name" value="Alkaline Phosphatase, subunit A"/>
    <property type="match status" value="1"/>
</dbReference>
<comment type="caution">
    <text evidence="2">The sequence shown here is derived from an EMBL/GenBank/DDBJ whole genome shotgun (WGS) entry which is preliminary data.</text>
</comment>
<protein>
    <submittedName>
        <fullName evidence="2">Arylsulfatase</fullName>
    </submittedName>
</protein>
<dbReference type="InterPro" id="IPR000917">
    <property type="entry name" value="Sulfatase_N"/>
</dbReference>
<dbReference type="AlphaFoldDB" id="A0A967E7G5"/>
<accession>A0A967E7G5</accession>
<organism evidence="2 3">
    <name type="scientific">Pelagihabitans pacificus</name>
    <dbReference type="NCBI Taxonomy" id="2696054"/>
    <lineage>
        <taxon>Bacteria</taxon>
        <taxon>Pseudomonadati</taxon>
        <taxon>Bacteroidota</taxon>
        <taxon>Flavobacteriia</taxon>
        <taxon>Flavobacteriales</taxon>
        <taxon>Flavobacteriaceae</taxon>
        <taxon>Pelagihabitans</taxon>
    </lineage>
</organism>
<dbReference type="Gene3D" id="3.30.1120.10">
    <property type="match status" value="1"/>
</dbReference>
<reference evidence="2" key="1">
    <citation type="submission" date="2019-07" db="EMBL/GenBank/DDBJ databases">
        <authorList>
            <person name="De-Chao Zhang Q."/>
        </authorList>
    </citation>
    <scope>NUCLEOTIDE SEQUENCE</scope>
    <source>
        <strain evidence="2">TP-CH-4</strain>
    </source>
</reference>